<organism evidence="1 2">
    <name type="scientific">Favolaschia claudopus</name>
    <dbReference type="NCBI Taxonomy" id="2862362"/>
    <lineage>
        <taxon>Eukaryota</taxon>
        <taxon>Fungi</taxon>
        <taxon>Dikarya</taxon>
        <taxon>Basidiomycota</taxon>
        <taxon>Agaricomycotina</taxon>
        <taxon>Agaricomycetes</taxon>
        <taxon>Agaricomycetidae</taxon>
        <taxon>Agaricales</taxon>
        <taxon>Marasmiineae</taxon>
        <taxon>Mycenaceae</taxon>
        <taxon>Favolaschia</taxon>
    </lineage>
</organism>
<sequence length="129" mass="14281">MLHVSARAISASAKFRSRLETVVALLLRSSLVCAAFRLSVLDIGAETLAFWRLPNFCHVRGPGLRSSHRWHSLIQAVASTGFYGYFVIWDPSGRLKFKLVCTAESSQSFRFLADMYGYGGPRSPAPLSI</sequence>
<gene>
    <name evidence="1" type="ORF">R3P38DRAFT_506550</name>
</gene>
<reference evidence="1 2" key="1">
    <citation type="journal article" date="2024" name="J Genomics">
        <title>Draft genome sequencing and assembly of Favolaschia claudopus CIRM-BRFM 2984 isolated from oak limbs.</title>
        <authorList>
            <person name="Navarro D."/>
            <person name="Drula E."/>
            <person name="Chaduli D."/>
            <person name="Cazenave R."/>
            <person name="Ahrendt S."/>
            <person name="Wang J."/>
            <person name="Lipzen A."/>
            <person name="Daum C."/>
            <person name="Barry K."/>
            <person name="Grigoriev I.V."/>
            <person name="Favel A."/>
            <person name="Rosso M.N."/>
            <person name="Martin F."/>
        </authorList>
    </citation>
    <scope>NUCLEOTIDE SEQUENCE [LARGE SCALE GENOMIC DNA]</scope>
    <source>
        <strain evidence="1 2">CIRM-BRFM 2984</strain>
    </source>
</reference>
<name>A0AAV9ZCU7_9AGAR</name>
<evidence type="ECO:0000313" key="2">
    <source>
        <dbReference type="Proteomes" id="UP001362999"/>
    </source>
</evidence>
<keyword evidence="2" id="KW-1185">Reference proteome</keyword>
<protein>
    <submittedName>
        <fullName evidence="1">Uncharacterized protein</fullName>
    </submittedName>
</protein>
<evidence type="ECO:0000313" key="1">
    <source>
        <dbReference type="EMBL" id="KAK6977919.1"/>
    </source>
</evidence>
<accession>A0AAV9ZCU7</accession>
<proteinExistence type="predicted"/>
<dbReference type="AlphaFoldDB" id="A0AAV9ZCU7"/>
<dbReference type="EMBL" id="JAWWNJ010000163">
    <property type="protein sequence ID" value="KAK6977919.1"/>
    <property type="molecule type" value="Genomic_DNA"/>
</dbReference>
<comment type="caution">
    <text evidence="1">The sequence shown here is derived from an EMBL/GenBank/DDBJ whole genome shotgun (WGS) entry which is preliminary data.</text>
</comment>
<dbReference type="Proteomes" id="UP001362999">
    <property type="component" value="Unassembled WGS sequence"/>
</dbReference>